<dbReference type="EMBL" id="LCPF01000006">
    <property type="protein sequence ID" value="KKU90793.1"/>
    <property type="molecule type" value="Genomic_DNA"/>
</dbReference>
<dbReference type="GO" id="GO:0016616">
    <property type="term" value="F:oxidoreductase activity, acting on the CH-OH group of donors, NAD or NADP as acceptor"/>
    <property type="evidence" value="ECO:0007669"/>
    <property type="project" value="InterPro"/>
</dbReference>
<comment type="similarity">
    <text evidence="1">Belongs to the UDP-glucose/GDP-mannose dehydrogenase family.</text>
</comment>
<dbReference type="SUPFAM" id="SSF51735">
    <property type="entry name" value="NAD(P)-binding Rossmann-fold domains"/>
    <property type="match status" value="1"/>
</dbReference>
<feature type="domain" description="UDP-glucose/GDP-mannose dehydrogenase dimerisation" evidence="2">
    <location>
        <begin position="162"/>
        <end position="256"/>
    </location>
</feature>
<dbReference type="PANTHER" id="PTHR43750:SF3">
    <property type="entry name" value="UDP-GLUCOSE 6-DEHYDROGENASE TUAD"/>
    <property type="match status" value="1"/>
</dbReference>
<dbReference type="InterPro" id="IPR036291">
    <property type="entry name" value="NAD(P)-bd_dom_sf"/>
</dbReference>
<dbReference type="PATRIC" id="fig|1618660.3.peg.691"/>
<comment type="caution">
    <text evidence="4">The sequence shown here is derived from an EMBL/GenBank/DDBJ whole genome shotgun (WGS) entry which is preliminary data.</text>
</comment>
<dbReference type="GO" id="GO:0051287">
    <property type="term" value="F:NAD binding"/>
    <property type="evidence" value="ECO:0007669"/>
    <property type="project" value="InterPro"/>
</dbReference>
<dbReference type="Pfam" id="PF03721">
    <property type="entry name" value="UDPG_MGDP_dh_N"/>
    <property type="match status" value="1"/>
</dbReference>
<dbReference type="SUPFAM" id="SSF48179">
    <property type="entry name" value="6-phosphogluconate dehydrogenase C-terminal domain-like"/>
    <property type="match status" value="1"/>
</dbReference>
<sequence>MAKDLKIGIIGLGFLGGAMHRYFSERGFTVYCYDKNGIGSPEEVNKADVIFISVNTPYDQKKKEADLSYIESAVKILGAPKIIVFRSTIPPGTTENMQKRFPEHKFLFVPEFLRAKFADEDFRKPPRQIVGFTAKSKTLAQTILDLFPKAPIEYTKILPATSAELIKYAANTILAVKVALANKIFELANAIGVDYDEVKRLIGADQRIGHYGLEVFYEGFRGYNSGCFPKDVRTIIVLGEKLGVDMQWLKLMDDENISLLKKQDLEPDYGHPKNSPN</sequence>
<dbReference type="Proteomes" id="UP000034956">
    <property type="component" value="Unassembled WGS sequence"/>
</dbReference>
<evidence type="ECO:0000259" key="2">
    <source>
        <dbReference type="Pfam" id="PF00984"/>
    </source>
</evidence>
<reference evidence="4 5" key="1">
    <citation type="journal article" date="2015" name="Nature">
        <title>rRNA introns, odd ribosomes, and small enigmatic genomes across a large radiation of phyla.</title>
        <authorList>
            <person name="Brown C.T."/>
            <person name="Hug L.A."/>
            <person name="Thomas B.C."/>
            <person name="Sharon I."/>
            <person name="Castelle C.J."/>
            <person name="Singh A."/>
            <person name="Wilkins M.J."/>
            <person name="Williams K.H."/>
            <person name="Banfield J.F."/>
        </authorList>
    </citation>
    <scope>NUCLEOTIDE SEQUENCE [LARGE SCALE GENOMIC DNA]</scope>
</reference>
<evidence type="ECO:0000256" key="1">
    <source>
        <dbReference type="ARBA" id="ARBA00006601"/>
    </source>
</evidence>
<dbReference type="Gene3D" id="1.10.1040.10">
    <property type="entry name" value="N-(1-d-carboxylethyl)-l-norvaline Dehydrogenase, domain 2"/>
    <property type="match status" value="1"/>
</dbReference>
<dbReference type="InterPro" id="IPR013328">
    <property type="entry name" value="6PGD_dom2"/>
</dbReference>
<dbReference type="InterPro" id="IPR014026">
    <property type="entry name" value="UDP-Glc/GDP-Man_DH_dimer"/>
</dbReference>
<feature type="domain" description="UDP-glucose/GDP-mannose dehydrogenase N-terminal" evidence="3">
    <location>
        <begin position="42"/>
        <end position="138"/>
    </location>
</feature>
<proteinExistence type="inferred from homology"/>
<evidence type="ECO:0000313" key="5">
    <source>
        <dbReference type="Proteomes" id="UP000034956"/>
    </source>
</evidence>
<organism evidence="4 5">
    <name type="scientific">Candidatus Jorgensenbacteria bacterium GW2011_GWA1_48_11</name>
    <dbReference type="NCBI Taxonomy" id="1618660"/>
    <lineage>
        <taxon>Bacteria</taxon>
        <taxon>Candidatus Joergenseniibacteriota</taxon>
    </lineage>
</organism>
<dbReference type="InterPro" id="IPR001732">
    <property type="entry name" value="UDP-Glc/GDP-Man_DH_N"/>
</dbReference>
<accession>A0A0G1WKD1</accession>
<dbReference type="Pfam" id="PF00984">
    <property type="entry name" value="UDPG_MGDP_dh"/>
    <property type="match status" value="1"/>
</dbReference>
<dbReference type="AlphaFoldDB" id="A0A0G1WKD1"/>
<dbReference type="InterPro" id="IPR008927">
    <property type="entry name" value="6-PGluconate_DH-like_C_sf"/>
</dbReference>
<dbReference type="Gene3D" id="3.40.50.720">
    <property type="entry name" value="NAD(P)-binding Rossmann-like Domain"/>
    <property type="match status" value="1"/>
</dbReference>
<name>A0A0G1WKD1_9BACT</name>
<dbReference type="PANTHER" id="PTHR43750">
    <property type="entry name" value="UDP-GLUCOSE 6-DEHYDROGENASE TUAD"/>
    <property type="match status" value="1"/>
</dbReference>
<gene>
    <name evidence="4" type="ORF">UY23_C0006G0002</name>
</gene>
<evidence type="ECO:0000259" key="3">
    <source>
        <dbReference type="Pfam" id="PF03721"/>
    </source>
</evidence>
<evidence type="ECO:0000313" key="4">
    <source>
        <dbReference type="EMBL" id="KKU90793.1"/>
    </source>
</evidence>
<protein>
    <submittedName>
        <fullName evidence="4">UDP-glucose/GDP-mannose dehydrogenase family</fullName>
    </submittedName>
</protein>